<dbReference type="KEGG" id="dao:Desac_2129"/>
<feature type="transmembrane region" description="Helical" evidence="7">
    <location>
        <begin position="86"/>
        <end position="109"/>
    </location>
</feature>
<evidence type="ECO:0000256" key="6">
    <source>
        <dbReference type="RuleBase" id="RU004057"/>
    </source>
</evidence>
<evidence type="ECO:0000259" key="8">
    <source>
        <dbReference type="Pfam" id="PF01618"/>
    </source>
</evidence>
<dbReference type="PANTHER" id="PTHR30625:SF11">
    <property type="entry name" value="MOTA_TOLQ_EXBB PROTON CHANNEL DOMAIN-CONTAINING PROTEIN"/>
    <property type="match status" value="1"/>
</dbReference>
<gene>
    <name evidence="9" type="ordered locus">Desac_2129</name>
</gene>
<dbReference type="OrthoDB" id="4045at2"/>
<dbReference type="AlphaFoldDB" id="F2NK14"/>
<keyword evidence="2" id="KW-1003">Cell membrane</keyword>
<evidence type="ECO:0000256" key="1">
    <source>
        <dbReference type="ARBA" id="ARBA00004651"/>
    </source>
</evidence>
<accession>F2NK14</accession>
<comment type="similarity">
    <text evidence="6">Belongs to the exbB/tolQ family.</text>
</comment>
<dbReference type="Proteomes" id="UP000000483">
    <property type="component" value="Chromosome"/>
</dbReference>
<dbReference type="eggNOG" id="COG0811">
    <property type="taxonomic scope" value="Bacteria"/>
</dbReference>
<dbReference type="PANTHER" id="PTHR30625">
    <property type="entry name" value="PROTEIN TOLQ"/>
    <property type="match status" value="1"/>
</dbReference>
<name>F2NK14_DESAR</name>
<dbReference type="STRING" id="880072.Desac_2129"/>
<dbReference type="HOGENOM" id="CLU_053325_4_5_7"/>
<organism evidence="9 10">
    <name type="scientific">Desulfobacca acetoxidans (strain ATCC 700848 / DSM 11109 / ASRB2)</name>
    <dbReference type="NCBI Taxonomy" id="880072"/>
    <lineage>
        <taxon>Bacteria</taxon>
        <taxon>Pseudomonadati</taxon>
        <taxon>Thermodesulfobacteriota</taxon>
        <taxon>Desulfobaccia</taxon>
        <taxon>Desulfobaccales</taxon>
        <taxon>Desulfobaccaceae</taxon>
        <taxon>Desulfobacca</taxon>
    </lineage>
</organism>
<evidence type="ECO:0000256" key="7">
    <source>
        <dbReference type="SAM" id="Phobius"/>
    </source>
</evidence>
<dbReference type="InterPro" id="IPR002898">
    <property type="entry name" value="MotA_ExbB_proton_chnl"/>
</dbReference>
<feature type="transmembrane region" description="Helical" evidence="7">
    <location>
        <begin position="12"/>
        <end position="31"/>
    </location>
</feature>
<dbReference type="EMBL" id="CP002629">
    <property type="protein sequence ID" value="AEB09958.1"/>
    <property type="molecule type" value="Genomic_DNA"/>
</dbReference>
<proteinExistence type="inferred from homology"/>
<dbReference type="InterPro" id="IPR050790">
    <property type="entry name" value="ExbB/TolQ_transport"/>
</dbReference>
<dbReference type="GO" id="GO:0017038">
    <property type="term" value="P:protein import"/>
    <property type="evidence" value="ECO:0007669"/>
    <property type="project" value="TreeGrafter"/>
</dbReference>
<dbReference type="RefSeq" id="WP_013707067.1">
    <property type="nucleotide sequence ID" value="NC_015388.1"/>
</dbReference>
<evidence type="ECO:0000256" key="5">
    <source>
        <dbReference type="ARBA" id="ARBA00023136"/>
    </source>
</evidence>
<keyword evidence="4 7" id="KW-1133">Transmembrane helix</keyword>
<keyword evidence="6" id="KW-0653">Protein transport</keyword>
<keyword evidence="10" id="KW-1185">Reference proteome</keyword>
<dbReference type="Pfam" id="PF01618">
    <property type="entry name" value="MotA_ExbB"/>
    <property type="match status" value="1"/>
</dbReference>
<sequence length="179" mass="19267">MLQYFIKGGPLMWPILLCSVIALAITINKSIQYFRVRRDIGRSLEAIQEHGSTYLAPVLQAVQQGLDDRQISLAGSRELKTLESGLGSLNLIAVIAPLLGLTGTVTGMIKAFQVIATMGTNVDPSLLAAGIWEALITTAAGLFVGIPTHVAAHYLDRSLDEVALRMKEIILDLRGGNND</sequence>
<evidence type="ECO:0000256" key="4">
    <source>
        <dbReference type="ARBA" id="ARBA00022989"/>
    </source>
</evidence>
<keyword evidence="3 7" id="KW-0812">Transmembrane</keyword>
<evidence type="ECO:0000313" key="9">
    <source>
        <dbReference type="EMBL" id="AEB09958.1"/>
    </source>
</evidence>
<keyword evidence="5 7" id="KW-0472">Membrane</keyword>
<dbReference type="GO" id="GO:0005886">
    <property type="term" value="C:plasma membrane"/>
    <property type="evidence" value="ECO:0007669"/>
    <property type="project" value="UniProtKB-SubCell"/>
</dbReference>
<feature type="transmembrane region" description="Helical" evidence="7">
    <location>
        <begin position="129"/>
        <end position="155"/>
    </location>
</feature>
<protein>
    <submittedName>
        <fullName evidence="9">MotA/TolQ/ExbB proton channel</fullName>
    </submittedName>
</protein>
<reference evidence="9 10" key="1">
    <citation type="journal article" date="2011" name="Stand. Genomic Sci.">
        <title>Complete genome sequence of the acetate-degrading sulfate reducer Desulfobacca acetoxidans type strain (ASRB2).</title>
        <authorList>
            <person name="Goker M."/>
            <person name="Teshima H."/>
            <person name="Lapidus A."/>
            <person name="Nolan M."/>
            <person name="Lucas S."/>
            <person name="Hammon N."/>
            <person name="Deshpande S."/>
            <person name="Cheng J.F."/>
            <person name="Tapia R."/>
            <person name="Han C."/>
            <person name="Goodwin L."/>
            <person name="Pitluck S."/>
            <person name="Huntemann M."/>
            <person name="Liolios K."/>
            <person name="Ivanova N."/>
            <person name="Pagani I."/>
            <person name="Mavromatis K."/>
            <person name="Ovchinikova G."/>
            <person name="Pati A."/>
            <person name="Chen A."/>
            <person name="Palaniappan K."/>
            <person name="Land M."/>
            <person name="Hauser L."/>
            <person name="Brambilla E.M."/>
            <person name="Rohde M."/>
            <person name="Spring S."/>
            <person name="Detter J.C."/>
            <person name="Woyke T."/>
            <person name="Bristow J."/>
            <person name="Eisen J.A."/>
            <person name="Markowitz V."/>
            <person name="Hugenholtz P."/>
            <person name="Kyrpides N.C."/>
            <person name="Klenk H.P."/>
        </authorList>
    </citation>
    <scope>NUCLEOTIDE SEQUENCE [LARGE SCALE GENOMIC DNA]</scope>
    <source>
        <strain evidence="10">ATCC 700848 / DSM 11109 / ASRB2</strain>
    </source>
</reference>
<reference evidence="10" key="2">
    <citation type="submission" date="2011-03" db="EMBL/GenBank/DDBJ databases">
        <title>The complete genome of Desulfobacca acetoxidans DSM 11109.</title>
        <authorList>
            <consortium name="US DOE Joint Genome Institute (JGI-PGF)"/>
            <person name="Lucas S."/>
            <person name="Copeland A."/>
            <person name="Lapidus A."/>
            <person name="Bruce D."/>
            <person name="Goodwin L."/>
            <person name="Pitluck S."/>
            <person name="Peters L."/>
            <person name="Kyrpides N."/>
            <person name="Mavromatis K."/>
            <person name="Ivanova N."/>
            <person name="Ovchinnikova G."/>
            <person name="Teshima H."/>
            <person name="Detter J.C."/>
            <person name="Han C."/>
            <person name="Land M."/>
            <person name="Hauser L."/>
            <person name="Markowitz V."/>
            <person name="Cheng J.-F."/>
            <person name="Hugenholtz P."/>
            <person name="Woyke T."/>
            <person name="Wu D."/>
            <person name="Spring S."/>
            <person name="Schueler E."/>
            <person name="Brambilla E."/>
            <person name="Klenk H.-P."/>
            <person name="Eisen J.A."/>
        </authorList>
    </citation>
    <scope>NUCLEOTIDE SEQUENCE [LARGE SCALE GENOMIC DNA]</scope>
    <source>
        <strain evidence="10">ATCC 700848 / DSM 11109 / ASRB2</strain>
    </source>
</reference>
<keyword evidence="6" id="KW-0813">Transport</keyword>
<evidence type="ECO:0000313" key="10">
    <source>
        <dbReference type="Proteomes" id="UP000000483"/>
    </source>
</evidence>
<feature type="domain" description="MotA/TolQ/ExbB proton channel" evidence="8">
    <location>
        <begin position="68"/>
        <end position="167"/>
    </location>
</feature>
<evidence type="ECO:0000256" key="2">
    <source>
        <dbReference type="ARBA" id="ARBA00022475"/>
    </source>
</evidence>
<evidence type="ECO:0000256" key="3">
    <source>
        <dbReference type="ARBA" id="ARBA00022692"/>
    </source>
</evidence>
<comment type="subcellular location">
    <subcellularLocation>
        <location evidence="1">Cell membrane</location>
        <topology evidence="1">Multi-pass membrane protein</topology>
    </subcellularLocation>
    <subcellularLocation>
        <location evidence="6">Membrane</location>
        <topology evidence="6">Multi-pass membrane protein</topology>
    </subcellularLocation>
</comment>